<sequence length="109" mass="11183">MKDTQTIPYATPATRPNYGKAFLRLFLTTVASGVIFAVVGGVSGCVIGTHAGDYYSTVFGNDGIDAPKVGSVLGTVQGGALGVVVGLVLSVVLTWREIRLAQASAPRGN</sequence>
<keyword evidence="1" id="KW-1133">Transmembrane helix</keyword>
<dbReference type="AlphaFoldDB" id="A0A7M2WRT3"/>
<dbReference type="Proteomes" id="UP000593765">
    <property type="component" value="Chromosome"/>
</dbReference>
<keyword evidence="1" id="KW-0472">Membrane</keyword>
<name>A0A7M2WRT3_9BACT</name>
<feature type="transmembrane region" description="Helical" evidence="1">
    <location>
        <begin position="69"/>
        <end position="95"/>
    </location>
</feature>
<dbReference type="EMBL" id="CP063458">
    <property type="protein sequence ID" value="QOV88228.1"/>
    <property type="molecule type" value="Genomic_DNA"/>
</dbReference>
<protein>
    <submittedName>
        <fullName evidence="2">Uncharacterized protein</fullName>
    </submittedName>
</protein>
<gene>
    <name evidence="2" type="ORF">IPV69_18490</name>
</gene>
<evidence type="ECO:0000313" key="3">
    <source>
        <dbReference type="Proteomes" id="UP000593765"/>
    </source>
</evidence>
<reference evidence="2 3" key="1">
    <citation type="submission" date="2020-10" db="EMBL/GenBank/DDBJ databases">
        <title>Wide distribution of Phycisphaera-like planctomycetes from WD2101 soil group in peatlands and genome analysis of the first cultivated representative.</title>
        <authorList>
            <person name="Dedysh S.N."/>
            <person name="Beletsky A.V."/>
            <person name="Ivanova A."/>
            <person name="Kulichevskaya I.S."/>
            <person name="Suzina N.E."/>
            <person name="Philippov D.A."/>
            <person name="Rakitin A.L."/>
            <person name="Mardanov A.V."/>
            <person name="Ravin N.V."/>
        </authorList>
    </citation>
    <scope>NUCLEOTIDE SEQUENCE [LARGE SCALE GENOMIC DNA]</scope>
    <source>
        <strain evidence="2 3">M1803</strain>
    </source>
</reference>
<dbReference type="RefSeq" id="WP_206291202.1">
    <property type="nucleotide sequence ID" value="NZ_CP063458.1"/>
</dbReference>
<feature type="transmembrane region" description="Helical" evidence="1">
    <location>
        <begin position="21"/>
        <end position="49"/>
    </location>
</feature>
<evidence type="ECO:0000256" key="1">
    <source>
        <dbReference type="SAM" id="Phobius"/>
    </source>
</evidence>
<proteinExistence type="predicted"/>
<organism evidence="2 3">
    <name type="scientific">Humisphaera borealis</name>
    <dbReference type="NCBI Taxonomy" id="2807512"/>
    <lineage>
        <taxon>Bacteria</taxon>
        <taxon>Pseudomonadati</taxon>
        <taxon>Planctomycetota</taxon>
        <taxon>Phycisphaerae</taxon>
        <taxon>Tepidisphaerales</taxon>
        <taxon>Tepidisphaeraceae</taxon>
        <taxon>Humisphaera</taxon>
    </lineage>
</organism>
<keyword evidence="3" id="KW-1185">Reference proteome</keyword>
<keyword evidence="1" id="KW-0812">Transmembrane</keyword>
<accession>A0A7M2WRT3</accession>
<evidence type="ECO:0000313" key="2">
    <source>
        <dbReference type="EMBL" id="QOV88228.1"/>
    </source>
</evidence>
<dbReference type="KEGG" id="hbs:IPV69_18490"/>